<dbReference type="AlphaFoldDB" id="H2YYQ3"/>
<accession>H2YYQ3</accession>
<organism evidence="2 3">
    <name type="scientific">Ciona savignyi</name>
    <name type="common">Pacific transparent sea squirt</name>
    <dbReference type="NCBI Taxonomy" id="51511"/>
    <lineage>
        <taxon>Eukaryota</taxon>
        <taxon>Metazoa</taxon>
        <taxon>Chordata</taxon>
        <taxon>Tunicata</taxon>
        <taxon>Ascidiacea</taxon>
        <taxon>Phlebobranchia</taxon>
        <taxon>Cionidae</taxon>
        <taxon>Ciona</taxon>
    </lineage>
</organism>
<dbReference type="OMA" id="NIKAMQM"/>
<proteinExistence type="predicted"/>
<evidence type="ECO:0000256" key="1">
    <source>
        <dbReference type="SAM" id="MobiDB-lite"/>
    </source>
</evidence>
<reference evidence="3" key="1">
    <citation type="submission" date="2003-08" db="EMBL/GenBank/DDBJ databases">
        <authorList>
            <person name="Birren B."/>
            <person name="Nusbaum C."/>
            <person name="Abebe A."/>
            <person name="Abouelleil A."/>
            <person name="Adekoya E."/>
            <person name="Ait-zahra M."/>
            <person name="Allen N."/>
            <person name="Allen T."/>
            <person name="An P."/>
            <person name="Anderson M."/>
            <person name="Anderson S."/>
            <person name="Arachchi H."/>
            <person name="Armbruster J."/>
            <person name="Bachantsang P."/>
            <person name="Baldwin J."/>
            <person name="Barry A."/>
            <person name="Bayul T."/>
            <person name="Blitshsteyn B."/>
            <person name="Bloom T."/>
            <person name="Blye J."/>
            <person name="Boguslavskiy L."/>
            <person name="Borowsky M."/>
            <person name="Boukhgalter B."/>
            <person name="Brunache A."/>
            <person name="Butler J."/>
            <person name="Calixte N."/>
            <person name="Calvo S."/>
            <person name="Camarata J."/>
            <person name="Campo K."/>
            <person name="Chang J."/>
            <person name="Cheshatsang Y."/>
            <person name="Citroen M."/>
            <person name="Collymore A."/>
            <person name="Considine T."/>
            <person name="Cook A."/>
            <person name="Cooke P."/>
            <person name="Corum B."/>
            <person name="Cuomo C."/>
            <person name="David R."/>
            <person name="Dawoe T."/>
            <person name="Degray S."/>
            <person name="Dodge S."/>
            <person name="Dooley K."/>
            <person name="Dorje P."/>
            <person name="Dorjee K."/>
            <person name="Dorris L."/>
            <person name="Duffey N."/>
            <person name="Dupes A."/>
            <person name="Elkins T."/>
            <person name="Engels R."/>
            <person name="Erickson J."/>
            <person name="Farina A."/>
            <person name="Faro S."/>
            <person name="Ferreira P."/>
            <person name="Fischer H."/>
            <person name="Fitzgerald M."/>
            <person name="Foley K."/>
            <person name="Gage D."/>
            <person name="Galagan J."/>
            <person name="Gearin G."/>
            <person name="Gnerre S."/>
            <person name="Gnirke A."/>
            <person name="Goyette A."/>
            <person name="Graham J."/>
            <person name="Grandbois E."/>
            <person name="Gyaltsen K."/>
            <person name="Hafez N."/>
            <person name="Hagopian D."/>
            <person name="Hagos B."/>
            <person name="Hall J."/>
            <person name="Hatcher B."/>
            <person name="Heller A."/>
            <person name="Higgins H."/>
            <person name="Honan T."/>
            <person name="Horn A."/>
            <person name="Houde N."/>
            <person name="Hughes L."/>
            <person name="Hulme W."/>
            <person name="Husby E."/>
            <person name="Iliev I."/>
            <person name="Jaffe D."/>
            <person name="Jones C."/>
            <person name="Kamal M."/>
            <person name="Kamat A."/>
            <person name="Kamvysselis M."/>
            <person name="Karlsson E."/>
            <person name="Kells C."/>
            <person name="Kieu A."/>
            <person name="Kisner P."/>
            <person name="Kodira C."/>
            <person name="Kulbokas E."/>
            <person name="Labutti K."/>
            <person name="Lama D."/>
            <person name="Landers T."/>
            <person name="Leger J."/>
            <person name="Levine S."/>
            <person name="Lewis D."/>
            <person name="Lewis T."/>
            <person name="Lindblad-toh K."/>
            <person name="Liu X."/>
            <person name="Lokyitsang T."/>
            <person name="Lokyitsang Y."/>
            <person name="Lucien O."/>
            <person name="Lui A."/>
            <person name="Ma L.J."/>
            <person name="Mabbitt R."/>
            <person name="Macdonald J."/>
            <person name="Maclean C."/>
            <person name="Major J."/>
            <person name="Manning J."/>
            <person name="Marabella R."/>
            <person name="Maru K."/>
            <person name="Matthews C."/>
            <person name="Mauceli E."/>
            <person name="Mccarthy M."/>
            <person name="Mcdonough S."/>
            <person name="Mcghee T."/>
            <person name="Meldrim J."/>
            <person name="Meneus L."/>
            <person name="Mesirov J."/>
            <person name="Mihalev A."/>
            <person name="Mihova T."/>
            <person name="Mikkelsen T."/>
            <person name="Mlenga V."/>
            <person name="Moru K."/>
            <person name="Mozes J."/>
            <person name="Mulrain L."/>
            <person name="Munson G."/>
            <person name="Naylor J."/>
            <person name="Newes C."/>
            <person name="Nguyen C."/>
            <person name="Nguyen N."/>
            <person name="Nguyen T."/>
            <person name="Nicol R."/>
            <person name="Nielsen C."/>
            <person name="Nizzari M."/>
            <person name="Norbu C."/>
            <person name="Norbu N."/>
            <person name="O'donnell P."/>
            <person name="Okoawo O."/>
            <person name="O'leary S."/>
            <person name="Omotosho B."/>
            <person name="O'neill K."/>
            <person name="Osman S."/>
            <person name="Parker S."/>
            <person name="Perrin D."/>
            <person name="Phunkhang P."/>
            <person name="Piqani B."/>
            <person name="Purcell S."/>
            <person name="Rachupka T."/>
            <person name="Ramasamy U."/>
            <person name="Rameau R."/>
            <person name="Ray V."/>
            <person name="Raymond C."/>
            <person name="Retta R."/>
            <person name="Richardson S."/>
            <person name="Rise C."/>
            <person name="Rodriguez J."/>
            <person name="Rogers J."/>
            <person name="Rogov P."/>
            <person name="Rutman M."/>
            <person name="Schupbach R."/>
            <person name="Seaman C."/>
            <person name="Settipalli S."/>
            <person name="Sharpe T."/>
            <person name="Sheridan J."/>
            <person name="Sherpa N."/>
            <person name="Shi J."/>
            <person name="Smirnov S."/>
            <person name="Smith C."/>
            <person name="Sougnez C."/>
            <person name="Spencer B."/>
            <person name="Stalker J."/>
            <person name="Stange-thomann N."/>
            <person name="Stavropoulos S."/>
            <person name="Stetson K."/>
            <person name="Stone C."/>
            <person name="Stone S."/>
            <person name="Stubbs M."/>
            <person name="Talamas J."/>
            <person name="Tchuinga P."/>
            <person name="Tenzing P."/>
            <person name="Tesfaye S."/>
            <person name="Theodore J."/>
            <person name="Thoulutsang Y."/>
            <person name="Topham K."/>
            <person name="Towey S."/>
            <person name="Tsamla T."/>
            <person name="Tsomo N."/>
            <person name="Vallee D."/>
            <person name="Vassiliev H."/>
            <person name="Venkataraman V."/>
            <person name="Vinson J."/>
            <person name="Vo A."/>
            <person name="Wade C."/>
            <person name="Wang S."/>
            <person name="Wangchuk T."/>
            <person name="Wangdi T."/>
            <person name="Whittaker C."/>
            <person name="Wilkinson J."/>
            <person name="Wu Y."/>
            <person name="Wyman D."/>
            <person name="Yadav S."/>
            <person name="Yang S."/>
            <person name="Yang X."/>
            <person name="Yeager S."/>
            <person name="Yee E."/>
            <person name="Young G."/>
            <person name="Zainoun J."/>
            <person name="Zembeck L."/>
            <person name="Zimmer A."/>
            <person name="Zody M."/>
            <person name="Lander E."/>
        </authorList>
    </citation>
    <scope>NUCLEOTIDE SEQUENCE [LARGE SCALE GENOMIC DNA]</scope>
</reference>
<name>H2YYQ3_CIOSA</name>
<sequence>MSDDQAPSLSGQFETLLVNMSNDDVAKRADIADVIKLCGGYHSTAECNSIEVCGSLYAESSNVRHGSKRKINSQMYQQLVQEQEQKVKIAFRTDVVPSINTWSSVLKPASERQLSPKKMEPPNPHEELMGDIQRGTNLRTSPKPRVFNVKDIFENDPDQLRKLNILPGQRKRNIKAMQMALRRQQPRDPTSPPRAGVATAPRALRAEIRDPTPGNTPTGETTDNCSVVLRWYPSKIFDKHGNENEKEKIMGYRIYVNGQPKGMVGGGKS</sequence>
<dbReference type="Ensembl" id="ENSCSAVT00000010590.1">
    <property type="protein sequence ID" value="ENSCSAVP00000010464.1"/>
    <property type="gene ID" value="ENSCSAVG00000006159.1"/>
</dbReference>
<evidence type="ECO:0000313" key="2">
    <source>
        <dbReference type="Ensembl" id="ENSCSAVP00000010464.1"/>
    </source>
</evidence>
<reference evidence="2" key="3">
    <citation type="submission" date="2025-09" db="UniProtKB">
        <authorList>
            <consortium name="Ensembl"/>
        </authorList>
    </citation>
    <scope>IDENTIFICATION</scope>
</reference>
<dbReference type="Proteomes" id="UP000007875">
    <property type="component" value="Unassembled WGS sequence"/>
</dbReference>
<feature type="compositionally biased region" description="Low complexity" evidence="1">
    <location>
        <begin position="211"/>
        <end position="223"/>
    </location>
</feature>
<feature type="region of interest" description="Disordered" evidence="1">
    <location>
        <begin position="181"/>
        <end position="223"/>
    </location>
</feature>
<protein>
    <submittedName>
        <fullName evidence="2">Uncharacterized protein</fullName>
    </submittedName>
</protein>
<evidence type="ECO:0000313" key="3">
    <source>
        <dbReference type="Proteomes" id="UP000007875"/>
    </source>
</evidence>
<dbReference type="GeneTree" id="ENSGT00390000012152"/>
<keyword evidence="3" id="KW-1185">Reference proteome</keyword>
<dbReference type="HOGENOM" id="CLU_1036355_0_0_1"/>
<dbReference type="InParanoid" id="H2YYQ3"/>
<reference evidence="2" key="2">
    <citation type="submission" date="2025-08" db="UniProtKB">
        <authorList>
            <consortium name="Ensembl"/>
        </authorList>
    </citation>
    <scope>IDENTIFICATION</scope>
</reference>